<dbReference type="AlphaFoldDB" id="A0A2W1JBP8"/>
<dbReference type="Pfam" id="PF00588">
    <property type="entry name" value="SpoU_methylase"/>
    <property type="match status" value="1"/>
</dbReference>
<dbReference type="InterPro" id="IPR029028">
    <property type="entry name" value="Alpha/beta_knot_MTases"/>
</dbReference>
<name>A0A2W1JBP8_9CYAN</name>
<gene>
    <name evidence="7" type="primary">trmJ_3</name>
    <name evidence="5" type="synonym">trmJ</name>
    <name evidence="7" type="ORF">C1752_06360</name>
</gene>
<keyword evidence="4 5" id="KW-0949">S-adenosyl-L-methionine</keyword>
<dbReference type="Gene3D" id="3.40.1280.10">
    <property type="match status" value="1"/>
</dbReference>
<evidence type="ECO:0000256" key="5">
    <source>
        <dbReference type="RuleBase" id="RU362024"/>
    </source>
</evidence>
<evidence type="ECO:0000256" key="1">
    <source>
        <dbReference type="ARBA" id="ARBA00007228"/>
    </source>
</evidence>
<dbReference type="InterPro" id="IPR004384">
    <property type="entry name" value="RNA_MeTrfase_TrmJ/LasT"/>
</dbReference>
<feature type="domain" description="tRNA/rRNA methyltransferase SpoU type" evidence="6">
    <location>
        <begin position="11"/>
        <end position="158"/>
    </location>
</feature>
<comment type="subcellular location">
    <subcellularLocation>
        <location evidence="5">Cytoplasm</location>
    </subcellularLocation>
</comment>
<dbReference type="PIRSF" id="PIRSF004808">
    <property type="entry name" value="LasT"/>
    <property type="match status" value="1"/>
</dbReference>
<protein>
    <recommendedName>
        <fullName evidence="5">tRNA (cytidine/uridine-2'-O-)-methyltransferase TrmJ</fullName>
        <ecNumber evidence="5">2.1.1.200</ecNumber>
    </recommendedName>
    <alternativeName>
        <fullName evidence="5">tRNA (cytidine(32)/uridine(32)-2'-O)-methyltransferase</fullName>
    </alternativeName>
    <alternativeName>
        <fullName evidence="5">tRNA Cm32/Um32 methyltransferase</fullName>
    </alternativeName>
</protein>
<dbReference type="NCBIfam" id="TIGR00050">
    <property type="entry name" value="rRNA_methyl_1"/>
    <property type="match status" value="1"/>
</dbReference>
<dbReference type="InterPro" id="IPR029026">
    <property type="entry name" value="tRNA_m1G_MTases_N"/>
</dbReference>
<evidence type="ECO:0000259" key="6">
    <source>
        <dbReference type="Pfam" id="PF00588"/>
    </source>
</evidence>
<evidence type="ECO:0000256" key="2">
    <source>
        <dbReference type="ARBA" id="ARBA00022603"/>
    </source>
</evidence>
<dbReference type="GO" id="GO:0002128">
    <property type="term" value="P:tRNA nucleoside ribose methylation"/>
    <property type="evidence" value="ECO:0007669"/>
    <property type="project" value="TreeGrafter"/>
</dbReference>
<dbReference type="GO" id="GO:0003723">
    <property type="term" value="F:RNA binding"/>
    <property type="evidence" value="ECO:0007669"/>
    <property type="project" value="InterPro"/>
</dbReference>
<comment type="caution">
    <text evidence="7">The sequence shown here is derived from an EMBL/GenBank/DDBJ whole genome shotgun (WGS) entry which is preliminary data.</text>
</comment>
<dbReference type="GO" id="GO:0160206">
    <property type="term" value="F:tRNA (cytidine(32)/uridine(32)-2'-O)-methyltransferase activity"/>
    <property type="evidence" value="ECO:0007669"/>
    <property type="project" value="UniProtKB-EC"/>
</dbReference>
<dbReference type="InterPro" id="IPR001537">
    <property type="entry name" value="SpoU_MeTrfase"/>
</dbReference>
<dbReference type="PANTHER" id="PTHR42786:SF2">
    <property type="entry name" value="TRNA (CYTIDINE_URIDINE-2'-O-)-METHYLTRANSFERASE TRMJ"/>
    <property type="match status" value="1"/>
</dbReference>
<comment type="function">
    <text evidence="5">Catalyzes the formation of 2'O-methylated cytidine (Cm32) or 2'O-methylated uridine (Um32) at position 32 in tRNA.</text>
</comment>
<sequence length="255" mass="28380">MSLSSQTLNNIRVVLVEPAGAANVGSVARVMKNMGLQHLTFVNPQCDPLGQEAQWMAVHAKDLLESAQQVATLPEALSGCQRAIATTARSQRHLAIEPHPPRTVLPWLLDCPSALIFGPEDRGLSNQELNYAQRFLCIPTSDEYKALNLAQAVAVCTYELRQAIIHSGPDLPAPIVEPHNILPRDHVPATLDQIEAHYEQLEALLLEVGFLYPHTAQARMMKLRRLFNRANLSESEVAMLRGIHRQISWKLSQIR</sequence>
<keyword evidence="2 5" id="KW-0489">Methyltransferase</keyword>
<dbReference type="EC" id="2.1.1.200" evidence="5"/>
<evidence type="ECO:0000313" key="7">
    <source>
        <dbReference type="EMBL" id="PZD71449.1"/>
    </source>
</evidence>
<evidence type="ECO:0000256" key="3">
    <source>
        <dbReference type="ARBA" id="ARBA00022679"/>
    </source>
</evidence>
<keyword evidence="5" id="KW-0819">tRNA processing</keyword>
<organism evidence="7 8">
    <name type="scientific">Acaryochloris thomasi RCC1774</name>
    <dbReference type="NCBI Taxonomy" id="1764569"/>
    <lineage>
        <taxon>Bacteria</taxon>
        <taxon>Bacillati</taxon>
        <taxon>Cyanobacteriota</taxon>
        <taxon>Cyanophyceae</taxon>
        <taxon>Acaryochloridales</taxon>
        <taxon>Acaryochloridaceae</taxon>
        <taxon>Acaryochloris</taxon>
        <taxon>Acaryochloris thomasi</taxon>
    </lineage>
</organism>
<comment type="catalytic activity">
    <reaction evidence="5">
        <text>uridine(32) in tRNA + S-adenosyl-L-methionine = 2'-O-methyluridine(32) in tRNA + S-adenosyl-L-homocysteine + H(+)</text>
        <dbReference type="Rhea" id="RHEA:42936"/>
        <dbReference type="Rhea" id="RHEA-COMP:10107"/>
        <dbReference type="Rhea" id="RHEA-COMP:10290"/>
        <dbReference type="ChEBI" id="CHEBI:15378"/>
        <dbReference type="ChEBI" id="CHEBI:57856"/>
        <dbReference type="ChEBI" id="CHEBI:59789"/>
        <dbReference type="ChEBI" id="CHEBI:65315"/>
        <dbReference type="ChEBI" id="CHEBI:74478"/>
        <dbReference type="EC" id="2.1.1.200"/>
    </reaction>
</comment>
<dbReference type="CDD" id="cd18093">
    <property type="entry name" value="SpoU-like_TrmJ"/>
    <property type="match status" value="1"/>
</dbReference>
<dbReference type="OrthoDB" id="9806346at2"/>
<dbReference type="GO" id="GO:0005829">
    <property type="term" value="C:cytosol"/>
    <property type="evidence" value="ECO:0007669"/>
    <property type="project" value="TreeGrafter"/>
</dbReference>
<comment type="subunit">
    <text evidence="5">Homodimer.</text>
</comment>
<dbReference type="RefSeq" id="WP_110988052.1">
    <property type="nucleotide sequence ID" value="NZ_CAWNWM010000017.1"/>
</dbReference>
<proteinExistence type="inferred from homology"/>
<dbReference type="Gene3D" id="1.10.8.590">
    <property type="match status" value="1"/>
</dbReference>
<evidence type="ECO:0000313" key="8">
    <source>
        <dbReference type="Proteomes" id="UP000248857"/>
    </source>
</evidence>
<dbReference type="Proteomes" id="UP000248857">
    <property type="component" value="Unassembled WGS sequence"/>
</dbReference>
<dbReference type="GO" id="GO:0106339">
    <property type="term" value="F:tRNA (cytidine(32)-2'-O)-methyltransferase activity"/>
    <property type="evidence" value="ECO:0007669"/>
    <property type="project" value="RHEA"/>
</dbReference>
<dbReference type="PANTHER" id="PTHR42786">
    <property type="entry name" value="TRNA/RRNA METHYLTRANSFERASE"/>
    <property type="match status" value="1"/>
</dbReference>
<dbReference type="EMBL" id="PQWO01000017">
    <property type="protein sequence ID" value="PZD71449.1"/>
    <property type="molecule type" value="Genomic_DNA"/>
</dbReference>
<keyword evidence="8" id="KW-1185">Reference proteome</keyword>
<keyword evidence="3 7" id="KW-0808">Transferase</keyword>
<comment type="similarity">
    <text evidence="1">Belongs to the class IV-like SAM-binding methyltransferase superfamily. RNA methyltransferase TrmH family.</text>
</comment>
<evidence type="ECO:0000256" key="4">
    <source>
        <dbReference type="ARBA" id="ARBA00022691"/>
    </source>
</evidence>
<keyword evidence="5" id="KW-0963">Cytoplasm</keyword>
<accession>A0A2W1JBP8</accession>
<dbReference type="SUPFAM" id="SSF75217">
    <property type="entry name" value="alpha/beta knot"/>
    <property type="match status" value="1"/>
</dbReference>
<comment type="catalytic activity">
    <reaction evidence="5">
        <text>cytidine(32) in tRNA + S-adenosyl-L-methionine = 2'-O-methylcytidine(32) in tRNA + S-adenosyl-L-homocysteine + H(+)</text>
        <dbReference type="Rhea" id="RHEA:42932"/>
        <dbReference type="Rhea" id="RHEA-COMP:10288"/>
        <dbReference type="Rhea" id="RHEA-COMP:10289"/>
        <dbReference type="ChEBI" id="CHEBI:15378"/>
        <dbReference type="ChEBI" id="CHEBI:57856"/>
        <dbReference type="ChEBI" id="CHEBI:59789"/>
        <dbReference type="ChEBI" id="CHEBI:74495"/>
        <dbReference type="ChEBI" id="CHEBI:82748"/>
        <dbReference type="EC" id="2.1.1.200"/>
    </reaction>
</comment>
<reference evidence="7 8" key="1">
    <citation type="journal article" date="2018" name="Sci. Rep.">
        <title>A novel species of the marine cyanobacterium Acaryochloris with a unique pigment content and lifestyle.</title>
        <authorList>
            <person name="Partensky F."/>
            <person name="Six C."/>
            <person name="Ratin M."/>
            <person name="Garczarek L."/>
            <person name="Vaulot D."/>
            <person name="Probert I."/>
            <person name="Calteau A."/>
            <person name="Gourvil P."/>
            <person name="Marie D."/>
            <person name="Grebert T."/>
            <person name="Bouchier C."/>
            <person name="Le Panse S."/>
            <person name="Gachenot M."/>
            <person name="Rodriguez F."/>
            <person name="Garrido J.L."/>
        </authorList>
    </citation>
    <scope>NUCLEOTIDE SEQUENCE [LARGE SCALE GENOMIC DNA]</scope>
    <source>
        <strain evidence="7 8">RCC1774</strain>
    </source>
</reference>